<name>A0AAN9KGW0_CANGL</name>
<dbReference type="AlphaFoldDB" id="A0AAN9KGW0"/>
<dbReference type="Proteomes" id="UP001367508">
    <property type="component" value="Unassembled WGS sequence"/>
</dbReference>
<evidence type="ECO:0000313" key="2">
    <source>
        <dbReference type="Proteomes" id="UP001367508"/>
    </source>
</evidence>
<keyword evidence="2" id="KW-1185">Reference proteome</keyword>
<organism evidence="1 2">
    <name type="scientific">Canavalia gladiata</name>
    <name type="common">Sword bean</name>
    <name type="synonym">Dolichos gladiatus</name>
    <dbReference type="NCBI Taxonomy" id="3824"/>
    <lineage>
        <taxon>Eukaryota</taxon>
        <taxon>Viridiplantae</taxon>
        <taxon>Streptophyta</taxon>
        <taxon>Embryophyta</taxon>
        <taxon>Tracheophyta</taxon>
        <taxon>Spermatophyta</taxon>
        <taxon>Magnoliopsida</taxon>
        <taxon>eudicotyledons</taxon>
        <taxon>Gunneridae</taxon>
        <taxon>Pentapetalae</taxon>
        <taxon>rosids</taxon>
        <taxon>fabids</taxon>
        <taxon>Fabales</taxon>
        <taxon>Fabaceae</taxon>
        <taxon>Papilionoideae</taxon>
        <taxon>50 kb inversion clade</taxon>
        <taxon>NPAAA clade</taxon>
        <taxon>indigoferoid/millettioid clade</taxon>
        <taxon>Phaseoleae</taxon>
        <taxon>Canavalia</taxon>
    </lineage>
</organism>
<dbReference type="EMBL" id="JAYMYQ010000008">
    <property type="protein sequence ID" value="KAK7315937.1"/>
    <property type="molecule type" value="Genomic_DNA"/>
</dbReference>
<evidence type="ECO:0000313" key="1">
    <source>
        <dbReference type="EMBL" id="KAK7315937.1"/>
    </source>
</evidence>
<gene>
    <name evidence="1" type="ORF">VNO77_34519</name>
</gene>
<reference evidence="1 2" key="1">
    <citation type="submission" date="2024-01" db="EMBL/GenBank/DDBJ databases">
        <title>The genomes of 5 underutilized Papilionoideae crops provide insights into root nodulation and disease resistanc.</title>
        <authorList>
            <person name="Jiang F."/>
        </authorList>
    </citation>
    <scope>NUCLEOTIDE SEQUENCE [LARGE SCALE GENOMIC DNA]</scope>
    <source>
        <strain evidence="1">LVBAO_FW01</strain>
        <tissue evidence="1">Leaves</tissue>
    </source>
</reference>
<accession>A0AAN9KGW0</accession>
<protein>
    <submittedName>
        <fullName evidence="1">Uncharacterized protein</fullName>
    </submittedName>
</protein>
<comment type="caution">
    <text evidence="1">The sequence shown here is derived from an EMBL/GenBank/DDBJ whole genome shotgun (WGS) entry which is preliminary data.</text>
</comment>
<sequence>MPMQRIQNESGGYAVLPRCNHFIEFIVPIRANGTKDRKAQRTHHLNPEKGIHATNYASAETSCRERSFEPMGLHTFSALTHMMTQRHSFPAFSRAPVAQGMPCCSPSRQFSSWLFGLCFVSIDPDHHVRRSHVPEWLSPGANSAANASHDPGGAASTPSTFVVVYAPGSIITGHGGKKGLNIHTAVYSLVKSHFACTGMVMSWSK</sequence>
<proteinExistence type="predicted"/>